<dbReference type="RefSeq" id="WP_280629849.1">
    <property type="nucleotide sequence ID" value="NZ_CP123498.1"/>
</dbReference>
<accession>A0AA95GC43</accession>
<reference evidence="1" key="1">
    <citation type="submission" date="2023-04" db="EMBL/GenBank/DDBJ databases">
        <title>Genome dynamics across the evolutionary transition to endosymbiosis.</title>
        <authorList>
            <person name="Siozios S."/>
            <person name="Nadal-Jimenez P."/>
            <person name="Azagi T."/>
            <person name="Sprong H."/>
            <person name="Frost C.L."/>
            <person name="Parratt S.R."/>
            <person name="Taylor G."/>
            <person name="Brettell L."/>
            <person name="Lew K.C."/>
            <person name="Croft L."/>
            <person name="King K.C."/>
            <person name="Brockhurst M.A."/>
            <person name="Hypsa V."/>
            <person name="Novakova E."/>
            <person name="Darby A.C."/>
            <person name="Hurst G.D.D."/>
        </authorList>
    </citation>
    <scope>NUCLEOTIDE SEQUENCE</scope>
    <source>
        <strain evidence="1">AIh</strain>
    </source>
</reference>
<dbReference type="Proteomes" id="UP001177597">
    <property type="component" value="Chromosome"/>
</dbReference>
<organism evidence="1 2">
    <name type="scientific">Arsenophonus nasoniae</name>
    <name type="common">son-killer infecting Nasonia vitripennis</name>
    <dbReference type="NCBI Taxonomy" id="638"/>
    <lineage>
        <taxon>Bacteria</taxon>
        <taxon>Pseudomonadati</taxon>
        <taxon>Pseudomonadota</taxon>
        <taxon>Gammaproteobacteria</taxon>
        <taxon>Enterobacterales</taxon>
        <taxon>Morganellaceae</taxon>
        <taxon>Arsenophonus</taxon>
    </lineage>
</organism>
<evidence type="ECO:0000313" key="1">
    <source>
        <dbReference type="EMBL" id="WGL96306.1"/>
    </source>
</evidence>
<dbReference type="Pfam" id="PF10076">
    <property type="entry name" value="Phage_Mu_Gp48"/>
    <property type="match status" value="1"/>
</dbReference>
<dbReference type="InterPro" id="IPR018755">
    <property type="entry name" value="Phage_Mu_Gp48"/>
</dbReference>
<protein>
    <submittedName>
        <fullName evidence="1">DUF2313 domain-containing protein</fullName>
    </submittedName>
</protein>
<evidence type="ECO:0000313" key="2">
    <source>
        <dbReference type="Proteomes" id="UP001177597"/>
    </source>
</evidence>
<dbReference type="AlphaFoldDB" id="A0AA95GC43"/>
<gene>
    <name evidence="1" type="ORF">QE207_07005</name>
</gene>
<sequence length="198" mass="22086">MIPYKIDEYVHALQGLAPQGLAWNWRRGTVMHALLRGLARAYYSSDKEAIRLLVTSFPKTATSFLPEWEATLGLPDKCTLGKFDTLPKRQAVALAKLLRTGGQSKNYFIQLAAEMGYHITITEYRPARAGLSASGDALNGEDWPFVWRINAGKTTVLYSRAGASYCGDPLRSWGDKQLECQFNQISPSHTILQVGYDQ</sequence>
<name>A0AA95GC43_9GAMM</name>
<dbReference type="EMBL" id="CP123498">
    <property type="protein sequence ID" value="WGL96306.1"/>
    <property type="molecule type" value="Genomic_DNA"/>
</dbReference>
<proteinExistence type="predicted"/>